<organism evidence="2 3">
    <name type="scientific">Trifolium medium</name>
    <dbReference type="NCBI Taxonomy" id="97028"/>
    <lineage>
        <taxon>Eukaryota</taxon>
        <taxon>Viridiplantae</taxon>
        <taxon>Streptophyta</taxon>
        <taxon>Embryophyta</taxon>
        <taxon>Tracheophyta</taxon>
        <taxon>Spermatophyta</taxon>
        <taxon>Magnoliopsida</taxon>
        <taxon>eudicotyledons</taxon>
        <taxon>Gunneridae</taxon>
        <taxon>Pentapetalae</taxon>
        <taxon>rosids</taxon>
        <taxon>fabids</taxon>
        <taxon>Fabales</taxon>
        <taxon>Fabaceae</taxon>
        <taxon>Papilionoideae</taxon>
        <taxon>50 kb inversion clade</taxon>
        <taxon>NPAAA clade</taxon>
        <taxon>Hologalegina</taxon>
        <taxon>IRL clade</taxon>
        <taxon>Trifolieae</taxon>
        <taxon>Trifolium</taxon>
    </lineage>
</organism>
<feature type="compositionally biased region" description="Basic and acidic residues" evidence="1">
    <location>
        <begin position="1"/>
        <end position="12"/>
    </location>
</feature>
<feature type="region of interest" description="Disordered" evidence="1">
    <location>
        <begin position="1"/>
        <end position="25"/>
    </location>
</feature>
<dbReference type="EMBL" id="LXQA010052445">
    <property type="protein sequence ID" value="MCI03522.1"/>
    <property type="molecule type" value="Genomic_DNA"/>
</dbReference>
<evidence type="ECO:0000313" key="3">
    <source>
        <dbReference type="Proteomes" id="UP000265520"/>
    </source>
</evidence>
<sequence length="109" mass="12127">MVILQELHDDPGRPLTPPPPNSDQMRQIRSHYTRADGSLNERGFYTELFGFPVGYSNSESSEESVSDSSSDCYIIPRSSFTGKDLVPFNPEAFDDLPGEMDTSSKFTSV</sequence>
<evidence type="ECO:0000313" key="2">
    <source>
        <dbReference type="EMBL" id="MCI03522.1"/>
    </source>
</evidence>
<accession>A0A392NVQ0</accession>
<reference evidence="2 3" key="1">
    <citation type="journal article" date="2018" name="Front. Plant Sci.">
        <title>Red Clover (Trifolium pratense) and Zigzag Clover (T. medium) - A Picture of Genomic Similarities and Differences.</title>
        <authorList>
            <person name="Dluhosova J."/>
            <person name="Istvanek J."/>
            <person name="Nedelnik J."/>
            <person name="Repkova J."/>
        </authorList>
    </citation>
    <scope>NUCLEOTIDE SEQUENCE [LARGE SCALE GENOMIC DNA]</scope>
    <source>
        <strain evidence="3">cv. 10/8</strain>
        <tissue evidence="2">Leaf</tissue>
    </source>
</reference>
<keyword evidence="3" id="KW-1185">Reference proteome</keyword>
<evidence type="ECO:0000256" key="1">
    <source>
        <dbReference type="SAM" id="MobiDB-lite"/>
    </source>
</evidence>
<comment type="caution">
    <text evidence="2">The sequence shown here is derived from an EMBL/GenBank/DDBJ whole genome shotgun (WGS) entry which is preliminary data.</text>
</comment>
<name>A0A392NVQ0_9FABA</name>
<dbReference type="AlphaFoldDB" id="A0A392NVQ0"/>
<dbReference type="Proteomes" id="UP000265520">
    <property type="component" value="Unassembled WGS sequence"/>
</dbReference>
<proteinExistence type="predicted"/>
<protein>
    <submittedName>
        <fullName evidence="2">Uncharacterized protein</fullName>
    </submittedName>
</protein>